<dbReference type="InterPro" id="IPR024607">
    <property type="entry name" value="Sulfatase_CS"/>
</dbReference>
<evidence type="ECO:0000256" key="4">
    <source>
        <dbReference type="ARBA" id="ARBA00022837"/>
    </source>
</evidence>
<dbReference type="InterPro" id="IPR000917">
    <property type="entry name" value="Sulfatase_N"/>
</dbReference>
<comment type="caution">
    <text evidence="7">The sequence shown here is derived from an EMBL/GenBank/DDBJ whole genome shotgun (WGS) entry which is preliminary data.</text>
</comment>
<dbReference type="PROSITE" id="PS00149">
    <property type="entry name" value="SULFATASE_2"/>
    <property type="match status" value="1"/>
</dbReference>
<gene>
    <name evidence="7" type="ORF">C5Y98_30800</name>
</gene>
<evidence type="ECO:0000256" key="3">
    <source>
        <dbReference type="ARBA" id="ARBA00022801"/>
    </source>
</evidence>
<evidence type="ECO:0000259" key="6">
    <source>
        <dbReference type="Pfam" id="PF00884"/>
    </source>
</evidence>
<keyword evidence="2" id="KW-0479">Metal-binding</keyword>
<dbReference type="RefSeq" id="WP_105360204.1">
    <property type="nucleotide sequence ID" value="NZ_PUIB01000032.1"/>
</dbReference>
<feature type="signal peptide" evidence="5">
    <location>
        <begin position="1"/>
        <end position="24"/>
    </location>
</feature>
<keyword evidence="3" id="KW-0378">Hydrolase</keyword>
<name>A0A2S8F271_9BACT</name>
<dbReference type="CDD" id="cd16026">
    <property type="entry name" value="GALNS_like"/>
    <property type="match status" value="1"/>
</dbReference>
<dbReference type="Proteomes" id="UP000239388">
    <property type="component" value="Unassembled WGS sequence"/>
</dbReference>
<keyword evidence="4" id="KW-0106">Calcium</keyword>
<evidence type="ECO:0000256" key="1">
    <source>
        <dbReference type="ARBA" id="ARBA00008779"/>
    </source>
</evidence>
<dbReference type="GO" id="GO:0046872">
    <property type="term" value="F:metal ion binding"/>
    <property type="evidence" value="ECO:0007669"/>
    <property type="project" value="UniProtKB-KW"/>
</dbReference>
<evidence type="ECO:0000313" key="7">
    <source>
        <dbReference type="EMBL" id="PQO26240.1"/>
    </source>
</evidence>
<evidence type="ECO:0000313" key="8">
    <source>
        <dbReference type="Proteomes" id="UP000239388"/>
    </source>
</evidence>
<evidence type="ECO:0000256" key="5">
    <source>
        <dbReference type="SAM" id="SignalP"/>
    </source>
</evidence>
<sequence length="477" mass="52110">MPVSLARLFLAAVLLGSLISSALAADVATKPNFVFINIDDLGYADIEPFGSEYNRTPNLNAMAEEGMKLTCFYAAPVCSPSRASLMTGSYPKRCLTIPHVLFPIYAQGLDPDEVTIAELMKEQGYATGIIGKWHLGDQPEYLPTKQGFDYYYGLPYSNDMGPAEDGVKSNYGAPLPKVKGQGQPPLPLMRNETVLKRVLAKDQTELVKNYTDEAVKFIRDNQEKPFFLYLPHSAVHFPLYPGDAFRGKNSHGLYSDWVEEVDWSVGQVLQTLKDLGLDDRTLVIFTSDNGGSLHHGAVNKPLRAGKGTTFEGGMRVPTIARWPGKIPAGTSSDEVVGMIDVLPTLVKLAGGTVPTDRTLDGGDIGPILAGAKDAKSPHDAYYFYRGLNLEAVRSGPWKLRLKEGELYNLKEDISETKNVAADNADVVERLQKLADEMDGDLGLTKVGPGCRKLGMVKDPQPLIGYDGKIRPGFEPQK</sequence>
<dbReference type="Pfam" id="PF00884">
    <property type="entry name" value="Sulfatase"/>
    <property type="match status" value="1"/>
</dbReference>
<organism evidence="7 8">
    <name type="scientific">Blastopirellula marina</name>
    <dbReference type="NCBI Taxonomy" id="124"/>
    <lineage>
        <taxon>Bacteria</taxon>
        <taxon>Pseudomonadati</taxon>
        <taxon>Planctomycetota</taxon>
        <taxon>Planctomycetia</taxon>
        <taxon>Pirellulales</taxon>
        <taxon>Pirellulaceae</taxon>
        <taxon>Blastopirellula</taxon>
    </lineage>
</organism>
<dbReference type="SUPFAM" id="SSF53649">
    <property type="entry name" value="Alkaline phosphatase-like"/>
    <property type="match status" value="1"/>
</dbReference>
<feature type="domain" description="Sulfatase N-terminal" evidence="6">
    <location>
        <begin position="31"/>
        <end position="350"/>
    </location>
</feature>
<dbReference type="InterPro" id="IPR017850">
    <property type="entry name" value="Alkaline_phosphatase_core_sf"/>
</dbReference>
<reference evidence="7 8" key="1">
    <citation type="submission" date="2018-02" db="EMBL/GenBank/DDBJ databases">
        <title>Comparative genomes isolates from brazilian mangrove.</title>
        <authorList>
            <person name="Araujo J.E."/>
            <person name="Taketani R.G."/>
            <person name="Silva M.C.P."/>
            <person name="Loureco M.V."/>
            <person name="Andreote F.D."/>
        </authorList>
    </citation>
    <scope>NUCLEOTIDE SEQUENCE [LARGE SCALE GENOMIC DNA]</scope>
    <source>
        <strain evidence="7 8">NAP PRIS-MGV</strain>
    </source>
</reference>
<dbReference type="PANTHER" id="PTHR42693:SF53">
    <property type="entry name" value="ENDO-4-O-SULFATASE"/>
    <property type="match status" value="1"/>
</dbReference>
<dbReference type="InterPro" id="IPR050738">
    <property type="entry name" value="Sulfatase"/>
</dbReference>
<dbReference type="Gene3D" id="3.40.720.10">
    <property type="entry name" value="Alkaline Phosphatase, subunit A"/>
    <property type="match status" value="1"/>
</dbReference>
<accession>A0A2S8F271</accession>
<dbReference type="EMBL" id="PUIB01000032">
    <property type="protein sequence ID" value="PQO26240.1"/>
    <property type="molecule type" value="Genomic_DNA"/>
</dbReference>
<dbReference type="PANTHER" id="PTHR42693">
    <property type="entry name" value="ARYLSULFATASE FAMILY MEMBER"/>
    <property type="match status" value="1"/>
</dbReference>
<dbReference type="GO" id="GO:0004065">
    <property type="term" value="F:arylsulfatase activity"/>
    <property type="evidence" value="ECO:0007669"/>
    <property type="project" value="TreeGrafter"/>
</dbReference>
<protein>
    <submittedName>
        <fullName evidence="7">Arylsulfatase</fullName>
    </submittedName>
</protein>
<dbReference type="PROSITE" id="PS00523">
    <property type="entry name" value="SULFATASE_1"/>
    <property type="match status" value="1"/>
</dbReference>
<dbReference type="AlphaFoldDB" id="A0A2S8F271"/>
<feature type="chain" id="PRO_5015572816" evidence="5">
    <location>
        <begin position="25"/>
        <end position="477"/>
    </location>
</feature>
<dbReference type="OrthoDB" id="9783154at2"/>
<comment type="similarity">
    <text evidence="1">Belongs to the sulfatase family.</text>
</comment>
<keyword evidence="5" id="KW-0732">Signal</keyword>
<evidence type="ECO:0000256" key="2">
    <source>
        <dbReference type="ARBA" id="ARBA00022723"/>
    </source>
</evidence>
<dbReference type="Gene3D" id="3.30.1120.10">
    <property type="match status" value="1"/>
</dbReference>
<proteinExistence type="inferred from homology"/>